<reference evidence="2 3" key="1">
    <citation type="submission" date="2018-04" db="EMBL/GenBank/DDBJ databases">
        <title>Novel actinobacteria from marine sediment.</title>
        <authorList>
            <person name="Ng Z.Y."/>
            <person name="Tan G.Y.A."/>
        </authorList>
    </citation>
    <scope>NUCLEOTIDE SEQUENCE [LARGE SCALE GENOMIC DNA]</scope>
    <source>
        <strain evidence="2 3">TPS81</strain>
    </source>
</reference>
<name>A0A368T373_9ACTN</name>
<protein>
    <recommendedName>
        <fullName evidence="1">DUF4178 domain-containing protein</fullName>
    </recommendedName>
</protein>
<evidence type="ECO:0000313" key="2">
    <source>
        <dbReference type="EMBL" id="RCV56059.1"/>
    </source>
</evidence>
<dbReference type="Proteomes" id="UP000253318">
    <property type="component" value="Unassembled WGS sequence"/>
</dbReference>
<dbReference type="Pfam" id="PF13785">
    <property type="entry name" value="DUF4178"/>
    <property type="match status" value="1"/>
</dbReference>
<comment type="caution">
    <text evidence="2">The sequence shown here is derived from an EMBL/GenBank/DDBJ whole genome shotgun (WGS) entry which is preliminary data.</text>
</comment>
<dbReference type="AlphaFoldDB" id="A0A368T373"/>
<accession>A0A368T373</accession>
<gene>
    <name evidence="2" type="ORF">DEF24_17160</name>
</gene>
<dbReference type="OrthoDB" id="3775810at2"/>
<evidence type="ECO:0000259" key="1">
    <source>
        <dbReference type="Pfam" id="PF13785"/>
    </source>
</evidence>
<organism evidence="2 3">
    <name type="scientific">Marinitenerispora sediminis</name>
    <dbReference type="NCBI Taxonomy" id="1931232"/>
    <lineage>
        <taxon>Bacteria</taxon>
        <taxon>Bacillati</taxon>
        <taxon>Actinomycetota</taxon>
        <taxon>Actinomycetes</taxon>
        <taxon>Streptosporangiales</taxon>
        <taxon>Nocardiopsidaceae</taxon>
        <taxon>Marinitenerispora</taxon>
    </lineage>
</organism>
<feature type="domain" description="DUF4178" evidence="1">
    <location>
        <begin position="2"/>
        <end position="125"/>
    </location>
</feature>
<proteinExistence type="predicted"/>
<keyword evidence="3" id="KW-1185">Reference proteome</keyword>
<sequence length="139" mass="15580">MLDFGAERTWIRGTIRLSEGGATWAEHFLEVEGARRWLSVEQDPDLQMVLWTGRPDLDLAPDRDTIEVDGVRYRLSERGSAAYRSEGTTGLRPEGRVDYADYEGPGGRRLSFERFDRGGWEPSLGVTSVPGEFTIFPAG</sequence>
<evidence type="ECO:0000313" key="3">
    <source>
        <dbReference type="Proteomes" id="UP000253318"/>
    </source>
</evidence>
<dbReference type="EMBL" id="QEIN01000136">
    <property type="protein sequence ID" value="RCV56059.1"/>
    <property type="molecule type" value="Genomic_DNA"/>
</dbReference>
<dbReference type="InterPro" id="IPR025235">
    <property type="entry name" value="DUF4178"/>
</dbReference>